<feature type="region of interest" description="Disordered" evidence="1">
    <location>
        <begin position="455"/>
        <end position="478"/>
    </location>
</feature>
<dbReference type="Pfam" id="PF20149">
    <property type="entry name" value="DUF6532"/>
    <property type="match status" value="1"/>
</dbReference>
<dbReference type="InterPro" id="IPR045341">
    <property type="entry name" value="DUF6532"/>
</dbReference>
<feature type="region of interest" description="Disordered" evidence="1">
    <location>
        <begin position="272"/>
        <end position="300"/>
    </location>
</feature>
<feature type="compositionally biased region" description="Basic and acidic residues" evidence="1">
    <location>
        <begin position="279"/>
        <end position="290"/>
    </location>
</feature>
<evidence type="ECO:0000313" key="4">
    <source>
        <dbReference type="Proteomes" id="UP000076842"/>
    </source>
</evidence>
<dbReference type="Proteomes" id="UP000076842">
    <property type="component" value="Unassembled WGS sequence"/>
</dbReference>
<protein>
    <recommendedName>
        <fullName evidence="2">DUF6532 domain-containing protein</fullName>
    </recommendedName>
</protein>
<accession>A0A165E4D6</accession>
<feature type="compositionally biased region" description="Polar residues" evidence="1">
    <location>
        <begin position="465"/>
        <end position="478"/>
    </location>
</feature>
<feature type="compositionally biased region" description="Low complexity" evidence="1">
    <location>
        <begin position="75"/>
        <end position="90"/>
    </location>
</feature>
<evidence type="ECO:0000313" key="3">
    <source>
        <dbReference type="EMBL" id="KZT54078.1"/>
    </source>
</evidence>
<feature type="domain" description="DUF6532" evidence="2">
    <location>
        <begin position="382"/>
        <end position="430"/>
    </location>
</feature>
<dbReference type="AlphaFoldDB" id="A0A165E4D6"/>
<feature type="compositionally biased region" description="Acidic residues" evidence="1">
    <location>
        <begin position="132"/>
        <end position="149"/>
    </location>
</feature>
<organism evidence="3 4">
    <name type="scientific">Calocera cornea HHB12733</name>
    <dbReference type="NCBI Taxonomy" id="1353952"/>
    <lineage>
        <taxon>Eukaryota</taxon>
        <taxon>Fungi</taxon>
        <taxon>Dikarya</taxon>
        <taxon>Basidiomycota</taxon>
        <taxon>Agaricomycotina</taxon>
        <taxon>Dacrymycetes</taxon>
        <taxon>Dacrymycetales</taxon>
        <taxon>Dacrymycetaceae</taxon>
        <taxon>Calocera</taxon>
    </lineage>
</organism>
<proteinExistence type="predicted"/>
<feature type="compositionally biased region" description="Acidic residues" evidence="1">
    <location>
        <begin position="164"/>
        <end position="180"/>
    </location>
</feature>
<gene>
    <name evidence="3" type="ORF">CALCODRAFT_510984</name>
</gene>
<feature type="compositionally biased region" description="Polar residues" evidence="1">
    <location>
        <begin position="188"/>
        <end position="204"/>
    </location>
</feature>
<sequence>MQKRIKAASKMSVCGKEAALHPPGLNALLVYLSANFSVTFSPTESGITSGGRVRRRTEKGEQALLEKATSRGKTASRAISSRARSAARVSTAREEPPEELYGNRASVQPQVVVPTGSKRLSGTTVLRRAPVESDEIEEVESEEEQDEADGNWGNHNSYKGFPENLDDADGDKEQDEDEEPPSDRGKSAASTTSQLPARVTSSKTMYEDELHTVSSLRRKWEQQRPLQRVARDLTRLPGPTSTVNAIAMGDSAVASARAEMDARTMLTMVPSSVTATRRAAPEDTRTEPPKKRAKYKKPSASEFDDVTKRILSLANEIFQVNLLIRGPYDLMPRENLGRPLQESENIMKIDEVEKKSLPVSFEADRDCEAGNRSLAEFLTDRVAFTFEVIALAATALDHAIKEWSTGIHRSLEFTQSSASAVFSGHMKVLSNKAYMSRDDQLHAAKNQNQACRASAYIEQGGHTRATPNRTSPKQTATR</sequence>
<evidence type="ECO:0000259" key="2">
    <source>
        <dbReference type="Pfam" id="PF20149"/>
    </source>
</evidence>
<name>A0A165E4D6_9BASI</name>
<dbReference type="InParanoid" id="A0A165E4D6"/>
<reference evidence="3 4" key="1">
    <citation type="journal article" date="2016" name="Mol. Biol. Evol.">
        <title>Comparative Genomics of Early-Diverging Mushroom-Forming Fungi Provides Insights into the Origins of Lignocellulose Decay Capabilities.</title>
        <authorList>
            <person name="Nagy L.G."/>
            <person name="Riley R."/>
            <person name="Tritt A."/>
            <person name="Adam C."/>
            <person name="Daum C."/>
            <person name="Floudas D."/>
            <person name="Sun H."/>
            <person name="Yadav J.S."/>
            <person name="Pangilinan J."/>
            <person name="Larsson K.H."/>
            <person name="Matsuura K."/>
            <person name="Barry K."/>
            <person name="Labutti K."/>
            <person name="Kuo R."/>
            <person name="Ohm R.A."/>
            <person name="Bhattacharya S.S."/>
            <person name="Shirouzu T."/>
            <person name="Yoshinaga Y."/>
            <person name="Martin F.M."/>
            <person name="Grigoriev I.V."/>
            <person name="Hibbett D.S."/>
        </authorList>
    </citation>
    <scope>NUCLEOTIDE SEQUENCE [LARGE SCALE GENOMIC DNA]</scope>
    <source>
        <strain evidence="3 4">HHB12733</strain>
    </source>
</reference>
<keyword evidence="4" id="KW-1185">Reference proteome</keyword>
<evidence type="ECO:0000256" key="1">
    <source>
        <dbReference type="SAM" id="MobiDB-lite"/>
    </source>
</evidence>
<dbReference type="EMBL" id="KV424022">
    <property type="protein sequence ID" value="KZT54078.1"/>
    <property type="molecule type" value="Genomic_DNA"/>
</dbReference>
<feature type="region of interest" description="Disordered" evidence="1">
    <location>
        <begin position="66"/>
        <end position="206"/>
    </location>
</feature>